<evidence type="ECO:0000256" key="5">
    <source>
        <dbReference type="RuleBase" id="RU000370"/>
    </source>
</evidence>
<keyword evidence="5" id="KW-0408">Iron</keyword>
<keyword evidence="9" id="KW-1185">Reference proteome</keyword>
<feature type="transmembrane region" description="Helical" evidence="6">
    <location>
        <begin position="312"/>
        <end position="328"/>
    </location>
</feature>
<dbReference type="PROSITE" id="PS00077">
    <property type="entry name" value="COX1_CUB"/>
    <property type="match status" value="1"/>
</dbReference>
<evidence type="ECO:0000256" key="2">
    <source>
        <dbReference type="ARBA" id="ARBA00022692"/>
    </source>
</evidence>
<comment type="similarity">
    <text evidence="5">Belongs to the heme-copper respiratory oxidase family.</text>
</comment>
<evidence type="ECO:0000259" key="7">
    <source>
        <dbReference type="PROSITE" id="PS50855"/>
    </source>
</evidence>
<dbReference type="InterPro" id="IPR023616">
    <property type="entry name" value="Cyt_c_oxase-like_su1_dom"/>
</dbReference>
<feature type="transmembrane region" description="Helical" evidence="6">
    <location>
        <begin position="477"/>
        <end position="502"/>
    </location>
</feature>
<gene>
    <name evidence="8" type="ORF">ACFO5R_08455</name>
</gene>
<feature type="transmembrane region" description="Helical" evidence="6">
    <location>
        <begin position="256"/>
        <end position="281"/>
    </location>
</feature>
<dbReference type="InterPro" id="IPR046739">
    <property type="entry name" value="DUF6789"/>
</dbReference>
<dbReference type="EMBL" id="JBHSFA010000005">
    <property type="protein sequence ID" value="MFC4541955.1"/>
    <property type="molecule type" value="Genomic_DNA"/>
</dbReference>
<evidence type="ECO:0000256" key="6">
    <source>
        <dbReference type="SAM" id="Phobius"/>
    </source>
</evidence>
<feature type="transmembrane region" description="Helical" evidence="6">
    <location>
        <begin position="373"/>
        <end position="393"/>
    </location>
</feature>
<keyword evidence="5" id="KW-0479">Metal-binding</keyword>
<evidence type="ECO:0000256" key="3">
    <source>
        <dbReference type="ARBA" id="ARBA00022989"/>
    </source>
</evidence>
<protein>
    <submittedName>
        <fullName evidence="8">DUF6789 family protein</fullName>
    </submittedName>
</protein>
<feature type="transmembrane region" description="Helical" evidence="6">
    <location>
        <begin position="153"/>
        <end position="172"/>
    </location>
</feature>
<dbReference type="RefSeq" id="WP_250141364.1">
    <property type="nucleotide sequence ID" value="NZ_JALIQP010000004.1"/>
</dbReference>
<evidence type="ECO:0000256" key="4">
    <source>
        <dbReference type="ARBA" id="ARBA00023136"/>
    </source>
</evidence>
<feature type="transmembrane region" description="Helical" evidence="6">
    <location>
        <begin position="110"/>
        <end position="133"/>
    </location>
</feature>
<evidence type="ECO:0000313" key="8">
    <source>
        <dbReference type="EMBL" id="MFC4541955.1"/>
    </source>
</evidence>
<dbReference type="Proteomes" id="UP001595898">
    <property type="component" value="Unassembled WGS sequence"/>
</dbReference>
<dbReference type="PRINTS" id="PR01165">
    <property type="entry name" value="CYCOXIDASEI"/>
</dbReference>
<keyword evidence="5" id="KW-0249">Electron transport</keyword>
<accession>A0ABD5PNR0</accession>
<dbReference type="PANTHER" id="PTHR10422">
    <property type="entry name" value="CYTOCHROME C OXIDASE SUBUNIT 1"/>
    <property type="match status" value="1"/>
</dbReference>
<feature type="transmembrane region" description="Helical" evidence="6">
    <location>
        <begin position="517"/>
        <end position="538"/>
    </location>
</feature>
<evidence type="ECO:0000313" key="9">
    <source>
        <dbReference type="Proteomes" id="UP001595898"/>
    </source>
</evidence>
<keyword evidence="5" id="KW-0679">Respiratory chain</keyword>
<keyword evidence="2 5" id="KW-0812">Transmembrane</keyword>
<keyword evidence="5" id="KW-0349">Heme</keyword>
<dbReference type="Gene3D" id="1.20.210.10">
    <property type="entry name" value="Cytochrome c oxidase-like, subunit I domain"/>
    <property type="match status" value="1"/>
</dbReference>
<dbReference type="PANTHER" id="PTHR10422:SF18">
    <property type="entry name" value="CYTOCHROME C OXIDASE SUBUNIT 1"/>
    <property type="match status" value="1"/>
</dbReference>
<feature type="transmembrane region" description="Helical" evidence="6">
    <location>
        <begin position="666"/>
        <end position="687"/>
    </location>
</feature>
<keyword evidence="4 6" id="KW-0472">Membrane</keyword>
<feature type="transmembrane region" description="Helical" evidence="6">
    <location>
        <begin position="340"/>
        <end position="361"/>
    </location>
</feature>
<feature type="domain" description="Cytochrome oxidase subunit I profile" evidence="7">
    <location>
        <begin position="52"/>
        <end position="557"/>
    </location>
</feature>
<dbReference type="GO" id="GO:0016020">
    <property type="term" value="C:membrane"/>
    <property type="evidence" value="ECO:0007669"/>
    <property type="project" value="UniProtKB-SubCell"/>
</dbReference>
<keyword evidence="5" id="KW-0813">Transport</keyword>
<dbReference type="Pfam" id="PF20587">
    <property type="entry name" value="DUF6789"/>
    <property type="match status" value="1"/>
</dbReference>
<feature type="transmembrane region" description="Helical" evidence="6">
    <location>
        <begin position="694"/>
        <end position="714"/>
    </location>
</feature>
<dbReference type="PROSITE" id="PS50855">
    <property type="entry name" value="COX1"/>
    <property type="match status" value="1"/>
</dbReference>
<feature type="transmembrane region" description="Helical" evidence="6">
    <location>
        <begin position="68"/>
        <end position="89"/>
    </location>
</feature>
<comment type="caution">
    <text evidence="8">The sequence shown here is derived from an EMBL/GenBank/DDBJ whole genome shotgun (WGS) entry which is preliminary data.</text>
</comment>
<dbReference type="PROSITE" id="PS51257">
    <property type="entry name" value="PROKAR_LIPOPROTEIN"/>
    <property type="match status" value="1"/>
</dbReference>
<dbReference type="Pfam" id="PF00115">
    <property type="entry name" value="COX1"/>
    <property type="match status" value="1"/>
</dbReference>
<comment type="subcellular location">
    <subcellularLocation>
        <location evidence="1">Membrane</location>
        <topology evidence="1">Multi-pass membrane protein</topology>
    </subcellularLocation>
</comment>
<feature type="transmembrane region" description="Helical" evidence="6">
    <location>
        <begin position="405"/>
        <end position="429"/>
    </location>
</feature>
<evidence type="ECO:0000256" key="1">
    <source>
        <dbReference type="ARBA" id="ARBA00004141"/>
    </source>
</evidence>
<dbReference type="InterPro" id="IPR036927">
    <property type="entry name" value="Cyt_c_oxase-like_su1_sf"/>
</dbReference>
<dbReference type="InterPro" id="IPR000883">
    <property type="entry name" value="Cyt_C_Oxase_1"/>
</dbReference>
<feature type="transmembrane region" description="Helical" evidence="6">
    <location>
        <begin position="622"/>
        <end position="646"/>
    </location>
</feature>
<proteinExistence type="inferred from homology"/>
<dbReference type="InterPro" id="IPR023615">
    <property type="entry name" value="Cyt_c_Oxase_su1_BS"/>
</dbReference>
<feature type="transmembrane region" description="Helical" evidence="6">
    <location>
        <begin position="441"/>
        <end position="465"/>
    </location>
</feature>
<name>A0ABD5PNR0_9EURY</name>
<dbReference type="AlphaFoldDB" id="A0ABD5PNR0"/>
<sequence length="763" mass="83606">MDRAIVEVALFAAIVLGCLCTVLVAKRLQAEPSPDGGYATIGREGLTWGAAKAAAIRWTTTTNHREIGLLYIALGTVAAIWGGVDAMMLRTHLLTPGADIWTEQTYNELFTMHGLTMLIFFVAPVFFGIGNYFLPLLIGADDMAFPRLNAVGFWMLPPALLLSRLGIVAEVTGKTLALVVPEDWISVLFALREPAIGWTLYPPLSTTTPDPQINFLLLGLHLSGIATTIAAINFVTTIVYERDKSIGWANLDIFSWNMLVTSAIVIFAFPLLGTALLMLLFDRNFGTTFFATEGGGPILWQHLFWFWGHPEVYIIFLPATGLMSLILPKFVGRKLFGFKFIVYSTIAIGVLSFGVWAHHMFTTGIDPRIRASFMATSIAIAVPSAIKIFNWITTIWNGNVKLASPLILCVGGIAMFIYGGITGIFLAVIPVDIVYHDTYYVVGHFHLILMGIIPLMMFAASYYWYPIITGRLYDRRLALFQSTLLVAGAALTFGTLMIIGYLELPRRYATYPPSFNGLQIVATIGSYLIGLSVLLWLYNMLWSYFHGDPVESADPWNLKATNQFTPEWQWFEEKLERERGIPPAEPESVRRSYVPAQEERPPSLYGRIVPVARTVVSDAGTAAIGGFVGTILMSGVLAVAVVLGAFDLEAFAGLATLVGLPANPGLGYVIFLLGGMTTWPLLFLALGEYLPGELTLVTGLWYATVIASGFAIGFHTDQAGLELVAYLVFVLLAHWIYGLGLAGTIAFLGGRLSSPPEDQEYEQ</sequence>
<organism evidence="8 9">
    <name type="scientific">Halosolutus amylolyticus</name>
    <dbReference type="NCBI Taxonomy" id="2932267"/>
    <lineage>
        <taxon>Archaea</taxon>
        <taxon>Methanobacteriati</taxon>
        <taxon>Methanobacteriota</taxon>
        <taxon>Stenosarchaea group</taxon>
        <taxon>Halobacteria</taxon>
        <taxon>Halobacteriales</taxon>
        <taxon>Natrialbaceae</taxon>
        <taxon>Halosolutus</taxon>
    </lineage>
</organism>
<feature type="transmembrane region" description="Helical" evidence="6">
    <location>
        <begin position="726"/>
        <end position="748"/>
    </location>
</feature>
<feature type="transmembrane region" description="Helical" evidence="6">
    <location>
        <begin position="213"/>
        <end position="235"/>
    </location>
</feature>
<dbReference type="SUPFAM" id="SSF81442">
    <property type="entry name" value="Cytochrome c oxidase subunit I-like"/>
    <property type="match status" value="1"/>
</dbReference>
<keyword evidence="3 6" id="KW-1133">Transmembrane helix</keyword>
<reference evidence="8 9" key="1">
    <citation type="journal article" date="2019" name="Int. J. Syst. Evol. Microbiol.">
        <title>The Global Catalogue of Microorganisms (GCM) 10K type strain sequencing project: providing services to taxonomists for standard genome sequencing and annotation.</title>
        <authorList>
            <consortium name="The Broad Institute Genomics Platform"/>
            <consortium name="The Broad Institute Genome Sequencing Center for Infectious Disease"/>
            <person name="Wu L."/>
            <person name="Ma J."/>
        </authorList>
    </citation>
    <scope>NUCLEOTIDE SEQUENCE [LARGE SCALE GENOMIC DNA]</scope>
    <source>
        <strain evidence="8 9">WLHS5</strain>
    </source>
</reference>